<comment type="caution">
    <text evidence="1">The sequence shown here is derived from an EMBL/GenBank/DDBJ whole genome shotgun (WGS) entry which is preliminary data.</text>
</comment>
<name>A0AC60Q9Q0_IXOPE</name>
<evidence type="ECO:0000313" key="2">
    <source>
        <dbReference type="Proteomes" id="UP000805193"/>
    </source>
</evidence>
<evidence type="ECO:0000313" key="1">
    <source>
        <dbReference type="EMBL" id="KAG0430703.1"/>
    </source>
</evidence>
<accession>A0AC60Q9Q0</accession>
<organism evidence="1 2">
    <name type="scientific">Ixodes persulcatus</name>
    <name type="common">Taiga tick</name>
    <dbReference type="NCBI Taxonomy" id="34615"/>
    <lineage>
        <taxon>Eukaryota</taxon>
        <taxon>Metazoa</taxon>
        <taxon>Ecdysozoa</taxon>
        <taxon>Arthropoda</taxon>
        <taxon>Chelicerata</taxon>
        <taxon>Arachnida</taxon>
        <taxon>Acari</taxon>
        <taxon>Parasitiformes</taxon>
        <taxon>Ixodida</taxon>
        <taxon>Ixodoidea</taxon>
        <taxon>Ixodidae</taxon>
        <taxon>Ixodinae</taxon>
        <taxon>Ixodes</taxon>
    </lineage>
</organism>
<keyword evidence="2" id="KW-1185">Reference proteome</keyword>
<gene>
    <name evidence="1" type="ORF">HPB47_022441</name>
</gene>
<dbReference type="Proteomes" id="UP000805193">
    <property type="component" value="Unassembled WGS sequence"/>
</dbReference>
<reference evidence="1 2" key="1">
    <citation type="journal article" date="2020" name="Cell">
        <title>Large-Scale Comparative Analyses of Tick Genomes Elucidate Their Genetic Diversity and Vector Capacities.</title>
        <authorList>
            <consortium name="Tick Genome and Microbiome Consortium (TIGMIC)"/>
            <person name="Jia N."/>
            <person name="Wang J."/>
            <person name="Shi W."/>
            <person name="Du L."/>
            <person name="Sun Y."/>
            <person name="Zhan W."/>
            <person name="Jiang J.F."/>
            <person name="Wang Q."/>
            <person name="Zhang B."/>
            <person name="Ji P."/>
            <person name="Bell-Sakyi L."/>
            <person name="Cui X.M."/>
            <person name="Yuan T.T."/>
            <person name="Jiang B.G."/>
            <person name="Yang W.F."/>
            <person name="Lam T.T."/>
            <person name="Chang Q.C."/>
            <person name="Ding S.J."/>
            <person name="Wang X.J."/>
            <person name="Zhu J.G."/>
            <person name="Ruan X.D."/>
            <person name="Zhao L."/>
            <person name="Wei J.T."/>
            <person name="Ye R.Z."/>
            <person name="Que T.C."/>
            <person name="Du C.H."/>
            <person name="Zhou Y.H."/>
            <person name="Cheng J.X."/>
            <person name="Dai P.F."/>
            <person name="Guo W.B."/>
            <person name="Han X.H."/>
            <person name="Huang E.J."/>
            <person name="Li L.F."/>
            <person name="Wei W."/>
            <person name="Gao Y.C."/>
            <person name="Liu J.Z."/>
            <person name="Shao H.Z."/>
            <person name="Wang X."/>
            <person name="Wang C.C."/>
            <person name="Yang T.C."/>
            <person name="Huo Q.B."/>
            <person name="Li W."/>
            <person name="Chen H.Y."/>
            <person name="Chen S.E."/>
            <person name="Zhou L.G."/>
            <person name="Ni X.B."/>
            <person name="Tian J.H."/>
            <person name="Sheng Y."/>
            <person name="Liu T."/>
            <person name="Pan Y.S."/>
            <person name="Xia L.Y."/>
            <person name="Li J."/>
            <person name="Zhao F."/>
            <person name="Cao W.C."/>
        </authorList>
    </citation>
    <scope>NUCLEOTIDE SEQUENCE [LARGE SCALE GENOMIC DNA]</scope>
    <source>
        <strain evidence="1">Iper-2018</strain>
    </source>
</reference>
<dbReference type="EMBL" id="JABSTQ010009298">
    <property type="protein sequence ID" value="KAG0430703.1"/>
    <property type="molecule type" value="Genomic_DNA"/>
</dbReference>
<proteinExistence type="predicted"/>
<sequence length="115" mass="13003">MTDPALENKFADYDSSSGVVLPDGKVRQHFGTAETAETIAAALFQFTHEFVKKHVLELAGELEKNLDKHTDWNDSSVYEGTTGVRKVYYRKFWGCLANLGVWRCPAYLEKKRNSG</sequence>
<protein>
    <submittedName>
        <fullName evidence="1">Uncharacterized protein</fullName>
    </submittedName>
</protein>